<dbReference type="Pfam" id="PF00588">
    <property type="entry name" value="SpoU_methylase"/>
    <property type="match status" value="1"/>
</dbReference>
<dbReference type="Gene3D" id="3.40.1280.10">
    <property type="match status" value="1"/>
</dbReference>
<dbReference type="STRING" id="1561998.A0A1I7TV29"/>
<dbReference type="InterPro" id="IPR016024">
    <property type="entry name" value="ARM-type_fold"/>
</dbReference>
<dbReference type="InterPro" id="IPR001537">
    <property type="entry name" value="SpoU_MeTrfase"/>
</dbReference>
<dbReference type="InterPro" id="IPR045330">
    <property type="entry name" value="TRM3/TARBP1"/>
</dbReference>
<proteinExistence type="predicted"/>
<dbReference type="eggNOG" id="KOG0839">
    <property type="taxonomic scope" value="Eukaryota"/>
</dbReference>
<evidence type="ECO:0000313" key="6">
    <source>
        <dbReference type="WBParaSite" id="Csp11.Scaffold629.g12074.t1"/>
    </source>
</evidence>
<protein>
    <submittedName>
        <fullName evidence="6">SpoU_methylase domain-containing protein</fullName>
    </submittedName>
</protein>
<dbReference type="InterPro" id="IPR029028">
    <property type="entry name" value="Alpha/beta_knot_MTases"/>
</dbReference>
<dbReference type="AlphaFoldDB" id="A0A1I7TV29"/>
<dbReference type="InterPro" id="IPR044748">
    <property type="entry name" value="Trm3/TARBP1_C"/>
</dbReference>
<dbReference type="GO" id="GO:0003723">
    <property type="term" value="F:RNA binding"/>
    <property type="evidence" value="ECO:0007669"/>
    <property type="project" value="InterPro"/>
</dbReference>
<sequence length="1221" mass="139304">MEGVKSENQIRTEWSERAENLNNDEELSDFLAHLQIVDKHIFQIALPSLCIVSEKQNSDKIKKNWNEYALTFYAESTRPSRRAVLACLKEFRSSSVWNDFYTLIDALEEPQFHIIRPVLPRFDALLNAVRENKFDFIWMTIALFRAISHTNGWIRTWAIEKSISIDKEILEQNSEFITALIIPNLNNNDIFWRLLEKGKIESFLVQLGSVLETIKHSPMFIQNLLTSIESLSCPTAIYFVVSTLSNITSSQILSYQDIALMRRVVLRARYIPHKSIRITTLRNLLVFYAKVTQLDDSVLEEFSNIIAYFSGDSTPEMIDDAFYQIEKCIISAEYKPSESRTEHNFEQIFGKDSKNLGIRARMWWISIEKRDLREKFLSRLQLEVSELLGEKSSLDLSVQLFLLKERPNDLECSTDVLECMKNDLGEYILAKVISNEGSKNEFQLLHFLYTPLFFKYCSHLFIPFAMAIAKVLPEIKSCESATLLLTFFDSIVEKLHDDNVHLFRTDFLNYLGGDNVIGLKRQKKSIEDYDTKEFNNIVATLHSLRIKLLNRFIKNVEVDSFLTECIEQLDVSSAFLVKQQICHLISKFIRKCSDSKLVLQCIRACSNIITEEKKSLNSLPALECFVDVTLSAPQNIPEVSDESIKYMEAQLSIANQSTPVALILIDAITKYRSNLDVNWTPLIIKLALFGPVPKKETRVINYAYFKIFGKEEVLLEKDQIERLDEVVQKARFKAVVLAIKLSSEDSNSWPKALIEEIFAASGILDQSSSRSFGLSMAHRQKTRGVELLHLLTSSIEDKLFASTIFNFCISSVVDPCQQFSIKLIVEWTLARLCIKFENLLQQLIDDDFEKNMASQRIGAMCSWLNVLMLISRAAPQLVDKCLEKVIVWCTAQNFPVRCTALAAARLMFSTFDKDRRKKWRLVKAIVNFDAEPSGNSKRVVENLCTDFYFSKLHIDNHFDFETILTVIANRTGMPYEETIPITIIKELNDISNQIKSLNDDDVFLKAPSQVYSALSKNASCSPSMEDENEMEESEVQASVDDSAEESVQSSFQRKIIKENEVKDDGVSLIVVASLVDKPNNLGGICRTSEIFGVDTLVVADILVTQDSNFKALSMSSENWQKIEGVRPADLLEYLQNLRAEGYTVIAAEQTTDSIMMHDFVFPKKAVIVMGDEKEGVPVNLLRAVDQTVEIKQVGHTRSLNVHVTAALMIAKFAEQVRFVKI</sequence>
<dbReference type="PANTHER" id="PTHR12029">
    <property type="entry name" value="RNA METHYLTRANSFERASE"/>
    <property type="match status" value="1"/>
</dbReference>
<dbReference type="WBParaSite" id="Csp11.Scaffold629.g12074.t1">
    <property type="protein sequence ID" value="Csp11.Scaffold629.g12074.t1"/>
    <property type="gene ID" value="Csp11.Scaffold629.g12074"/>
</dbReference>
<evidence type="ECO:0000256" key="2">
    <source>
        <dbReference type="ARBA" id="ARBA00022679"/>
    </source>
</evidence>
<dbReference type="InterPro" id="IPR029026">
    <property type="entry name" value="tRNA_m1G_MTases_N"/>
</dbReference>
<evidence type="ECO:0000256" key="3">
    <source>
        <dbReference type="SAM" id="MobiDB-lite"/>
    </source>
</evidence>
<keyword evidence="5" id="KW-1185">Reference proteome</keyword>
<organism evidence="5 6">
    <name type="scientific">Caenorhabditis tropicalis</name>
    <dbReference type="NCBI Taxonomy" id="1561998"/>
    <lineage>
        <taxon>Eukaryota</taxon>
        <taxon>Metazoa</taxon>
        <taxon>Ecdysozoa</taxon>
        <taxon>Nematoda</taxon>
        <taxon>Chromadorea</taxon>
        <taxon>Rhabditida</taxon>
        <taxon>Rhabditina</taxon>
        <taxon>Rhabditomorpha</taxon>
        <taxon>Rhabditoidea</taxon>
        <taxon>Rhabditidae</taxon>
        <taxon>Peloderinae</taxon>
        <taxon>Caenorhabditis</taxon>
    </lineage>
</organism>
<reference evidence="6" key="1">
    <citation type="submission" date="2016-11" db="UniProtKB">
        <authorList>
            <consortium name="WormBaseParasite"/>
        </authorList>
    </citation>
    <scope>IDENTIFICATION</scope>
</reference>
<dbReference type="PANTHER" id="PTHR12029:SF11">
    <property type="entry name" value="METHYLTRANSFERASE TARBP1-RELATED"/>
    <property type="match status" value="1"/>
</dbReference>
<dbReference type="GO" id="GO:0030488">
    <property type="term" value="P:tRNA methylation"/>
    <property type="evidence" value="ECO:0007669"/>
    <property type="project" value="InterPro"/>
</dbReference>
<dbReference type="SUPFAM" id="SSF48371">
    <property type="entry name" value="ARM repeat"/>
    <property type="match status" value="1"/>
</dbReference>
<evidence type="ECO:0000256" key="1">
    <source>
        <dbReference type="ARBA" id="ARBA00022603"/>
    </source>
</evidence>
<feature type="compositionally biased region" description="Acidic residues" evidence="3">
    <location>
        <begin position="1024"/>
        <end position="1034"/>
    </location>
</feature>
<name>A0A1I7TV29_9PELO</name>
<evidence type="ECO:0000259" key="4">
    <source>
        <dbReference type="Pfam" id="PF00588"/>
    </source>
</evidence>
<feature type="domain" description="tRNA/rRNA methyltransferase SpoU type" evidence="4">
    <location>
        <begin position="1068"/>
        <end position="1209"/>
    </location>
</feature>
<accession>A0A1I7TV29</accession>
<dbReference type="GO" id="GO:0016423">
    <property type="term" value="F:tRNA (guanine) methyltransferase activity"/>
    <property type="evidence" value="ECO:0007669"/>
    <property type="project" value="InterPro"/>
</dbReference>
<keyword evidence="1" id="KW-0489">Methyltransferase</keyword>
<dbReference type="CDD" id="cd18091">
    <property type="entry name" value="SpoU-like_TRM3-like"/>
    <property type="match status" value="1"/>
</dbReference>
<keyword evidence="2" id="KW-0808">Transferase</keyword>
<dbReference type="Proteomes" id="UP000095282">
    <property type="component" value="Unplaced"/>
</dbReference>
<evidence type="ECO:0000313" key="5">
    <source>
        <dbReference type="Proteomes" id="UP000095282"/>
    </source>
</evidence>
<feature type="region of interest" description="Disordered" evidence="3">
    <location>
        <begin position="1018"/>
        <end position="1043"/>
    </location>
</feature>
<dbReference type="SUPFAM" id="SSF75217">
    <property type="entry name" value="alpha/beta knot"/>
    <property type="match status" value="1"/>
</dbReference>